<dbReference type="GO" id="GO:0000139">
    <property type="term" value="C:Golgi membrane"/>
    <property type="evidence" value="ECO:0007669"/>
    <property type="project" value="InterPro"/>
</dbReference>
<feature type="domain" description="Vesicle tethering protein Uso1/P115-like head" evidence="4">
    <location>
        <begin position="386"/>
        <end position="455"/>
    </location>
</feature>
<dbReference type="EMBL" id="CAJPIZ010012259">
    <property type="protein sequence ID" value="CAG2113600.1"/>
    <property type="molecule type" value="Genomic_DNA"/>
</dbReference>
<keyword evidence="3" id="KW-0175">Coiled coil</keyword>
<dbReference type="InterPro" id="IPR041209">
    <property type="entry name" value="P115_Arm_rpt"/>
</dbReference>
<evidence type="ECO:0000313" key="6">
    <source>
        <dbReference type="Proteomes" id="UP000759131"/>
    </source>
</evidence>
<reference evidence="5" key="1">
    <citation type="submission" date="2020-11" db="EMBL/GenBank/DDBJ databases">
        <authorList>
            <person name="Tran Van P."/>
        </authorList>
    </citation>
    <scope>NUCLEOTIDE SEQUENCE</scope>
</reference>
<evidence type="ECO:0000256" key="2">
    <source>
        <dbReference type="ARBA" id="ARBA00023034"/>
    </source>
</evidence>
<dbReference type="GO" id="GO:0048211">
    <property type="term" value="P:Golgi vesicle docking"/>
    <property type="evidence" value="ECO:0007669"/>
    <property type="project" value="TreeGrafter"/>
</dbReference>
<dbReference type="GO" id="GO:0045056">
    <property type="term" value="P:transcytosis"/>
    <property type="evidence" value="ECO:0007669"/>
    <property type="project" value="TreeGrafter"/>
</dbReference>
<dbReference type="InterPro" id="IPR024095">
    <property type="entry name" value="Vesicle_P115"/>
</dbReference>
<organism evidence="5">
    <name type="scientific">Medioppia subpectinata</name>
    <dbReference type="NCBI Taxonomy" id="1979941"/>
    <lineage>
        <taxon>Eukaryota</taxon>
        <taxon>Metazoa</taxon>
        <taxon>Ecdysozoa</taxon>
        <taxon>Arthropoda</taxon>
        <taxon>Chelicerata</taxon>
        <taxon>Arachnida</taxon>
        <taxon>Acari</taxon>
        <taxon>Acariformes</taxon>
        <taxon>Sarcoptiformes</taxon>
        <taxon>Oribatida</taxon>
        <taxon>Brachypylina</taxon>
        <taxon>Oppioidea</taxon>
        <taxon>Oppiidae</taxon>
        <taxon>Medioppia</taxon>
    </lineage>
</organism>
<evidence type="ECO:0000256" key="3">
    <source>
        <dbReference type="ARBA" id="ARBA00023054"/>
    </source>
</evidence>
<accession>A0A7R9L1F7</accession>
<dbReference type="EMBL" id="OC866834">
    <property type="protein sequence ID" value="CAD7633170.1"/>
    <property type="molecule type" value="Genomic_DNA"/>
</dbReference>
<evidence type="ECO:0000256" key="1">
    <source>
        <dbReference type="ARBA" id="ARBA00004555"/>
    </source>
</evidence>
<dbReference type="GO" id="GO:0006888">
    <property type="term" value="P:endoplasmic reticulum to Golgi vesicle-mediated transport"/>
    <property type="evidence" value="ECO:0007669"/>
    <property type="project" value="TreeGrafter"/>
</dbReference>
<proteinExistence type="predicted"/>
<dbReference type="GO" id="GO:0005783">
    <property type="term" value="C:endoplasmic reticulum"/>
    <property type="evidence" value="ECO:0007669"/>
    <property type="project" value="TreeGrafter"/>
</dbReference>
<dbReference type="AlphaFoldDB" id="A0A7R9L1F7"/>
<keyword evidence="6" id="KW-1185">Reference proteome</keyword>
<keyword evidence="2" id="KW-0333">Golgi apparatus</keyword>
<dbReference type="OrthoDB" id="198977at2759"/>
<protein>
    <recommendedName>
        <fullName evidence="4">Vesicle tethering protein Uso1/P115-like head domain-containing protein</fullName>
    </recommendedName>
</protein>
<feature type="non-terminal residue" evidence="5">
    <location>
        <position position="459"/>
    </location>
</feature>
<dbReference type="InterPro" id="IPR016024">
    <property type="entry name" value="ARM-type_fold"/>
</dbReference>
<sequence length="459" mass="51180">MDFLKSGWNTVLGTNPDTSQPSVAETVEKLVERVESSTLLEDRRDACRALKSLSKTYRLEVGAQAMDALTYVLQNDSSDTEIMSYAIDTLNYVISGPVDDMTENPVPTPTPMAPTSSAASPDLGVQFTEIFVKRKENVALLLELLAEYDFKVRWPSVKLLIGLLRNKLRDCQDCILSYPMGVSRLMDLLADSRRNKLRDCQDCILSYPMGVSRLMDLLADSREVIRNDALLLLVHLTRSNANIQKIVAFENAFDRLLEIVAEEGYSDGGVVVEDCLIVLQNLLKLNSSNQNFFKEGSYIQRLLPFLDIPNATVWSAQKATNLLFMLQVIRTLVSPNNPLQVTTSCQKVMQQSGLLEKLCLILMASGIPADILTETINAVSEVIRGNHHNQEYFSTVNAPTVPPKPAIVVLLMSMVNEKQPFELRCAVLYCFQCFLYKNELGQAQIIQTLLPSSTEGLSL</sequence>
<dbReference type="GO" id="GO:0012507">
    <property type="term" value="C:ER to Golgi transport vesicle membrane"/>
    <property type="evidence" value="ECO:0007669"/>
    <property type="project" value="TreeGrafter"/>
</dbReference>
<dbReference type="Pfam" id="PF04869">
    <property type="entry name" value="Uso1_p115_head"/>
    <property type="match status" value="1"/>
</dbReference>
<dbReference type="SUPFAM" id="SSF48371">
    <property type="entry name" value="ARM repeat"/>
    <property type="match status" value="1"/>
</dbReference>
<evidence type="ECO:0000313" key="5">
    <source>
        <dbReference type="EMBL" id="CAD7633170.1"/>
    </source>
</evidence>
<dbReference type="Pfam" id="PF18770">
    <property type="entry name" value="Arm_vescicular"/>
    <property type="match status" value="1"/>
</dbReference>
<dbReference type="GO" id="GO:0006886">
    <property type="term" value="P:intracellular protein transport"/>
    <property type="evidence" value="ECO:0007669"/>
    <property type="project" value="InterPro"/>
</dbReference>
<dbReference type="Proteomes" id="UP000759131">
    <property type="component" value="Unassembled WGS sequence"/>
</dbReference>
<dbReference type="GO" id="GO:0048280">
    <property type="term" value="P:vesicle fusion with Golgi apparatus"/>
    <property type="evidence" value="ECO:0007669"/>
    <property type="project" value="InterPro"/>
</dbReference>
<dbReference type="PANTHER" id="PTHR10013:SF0">
    <property type="entry name" value="GENERAL VESICULAR TRANSPORT FACTOR P115"/>
    <property type="match status" value="1"/>
</dbReference>
<dbReference type="InterPro" id="IPR006953">
    <property type="entry name" value="Vesicle_Uso1_P115_head"/>
</dbReference>
<dbReference type="InterPro" id="IPR011989">
    <property type="entry name" value="ARM-like"/>
</dbReference>
<evidence type="ECO:0000259" key="4">
    <source>
        <dbReference type="Pfam" id="PF04869"/>
    </source>
</evidence>
<dbReference type="PANTHER" id="PTHR10013">
    <property type="entry name" value="GENERAL VESICULAR TRANSPORT FACTOR P115"/>
    <property type="match status" value="1"/>
</dbReference>
<dbReference type="Gene3D" id="1.25.10.10">
    <property type="entry name" value="Leucine-rich Repeat Variant"/>
    <property type="match status" value="2"/>
</dbReference>
<name>A0A7R9L1F7_9ACAR</name>
<comment type="subcellular location">
    <subcellularLocation>
        <location evidence="1">Golgi apparatus</location>
    </subcellularLocation>
</comment>
<gene>
    <name evidence="5" type="ORF">OSB1V03_LOCUS13568</name>
</gene>
<dbReference type="GO" id="GO:0005795">
    <property type="term" value="C:Golgi stack"/>
    <property type="evidence" value="ECO:0007669"/>
    <property type="project" value="TreeGrafter"/>
</dbReference>